<organism evidence="4 5">
    <name type="scientific">Arthrobacter jinronghuae</name>
    <dbReference type="NCBI Taxonomy" id="2964609"/>
    <lineage>
        <taxon>Bacteria</taxon>
        <taxon>Bacillati</taxon>
        <taxon>Actinomycetota</taxon>
        <taxon>Actinomycetes</taxon>
        <taxon>Micrococcales</taxon>
        <taxon>Micrococcaceae</taxon>
        <taxon>Arthrobacter</taxon>
    </lineage>
</organism>
<keyword evidence="2" id="KW-0812">Transmembrane</keyword>
<feature type="domain" description="DUF3592" evidence="3">
    <location>
        <begin position="63"/>
        <end position="135"/>
    </location>
</feature>
<sequence length="180" mass="19624">MGKPTMRSGGTQSRSKDKSKSAPHEASTFLAALICLALGGISLHWDIAGVRDDRRLLAEGVHAQGVVTRTYVERHGTARYGSDETVASIIYSPSAGDEVAITHTVRNSPTEGLEDQEVTLFYNPADPSEAVVEEWRDEYDWMTVAAVLFLAGGGFALVVSTRSIIRGLIRRRRKPAEKPL</sequence>
<protein>
    <submittedName>
        <fullName evidence="4">DUF3592 domain-containing protein</fullName>
    </submittedName>
</protein>
<evidence type="ECO:0000259" key="3">
    <source>
        <dbReference type="Pfam" id="PF12158"/>
    </source>
</evidence>
<keyword evidence="5" id="KW-1185">Reference proteome</keyword>
<evidence type="ECO:0000256" key="2">
    <source>
        <dbReference type="SAM" id="Phobius"/>
    </source>
</evidence>
<feature type="transmembrane region" description="Helical" evidence="2">
    <location>
        <begin position="141"/>
        <end position="165"/>
    </location>
</feature>
<keyword evidence="2" id="KW-0472">Membrane</keyword>
<evidence type="ECO:0000313" key="5">
    <source>
        <dbReference type="Proteomes" id="UP001206924"/>
    </source>
</evidence>
<dbReference type="InterPro" id="IPR021994">
    <property type="entry name" value="DUF3592"/>
</dbReference>
<dbReference type="Pfam" id="PF12158">
    <property type="entry name" value="DUF3592"/>
    <property type="match status" value="1"/>
</dbReference>
<comment type="caution">
    <text evidence="4">The sequence shown here is derived from an EMBL/GenBank/DDBJ whole genome shotgun (WGS) entry which is preliminary data.</text>
</comment>
<keyword evidence="2" id="KW-1133">Transmembrane helix</keyword>
<feature type="transmembrane region" description="Helical" evidence="2">
    <location>
        <begin position="26"/>
        <end position="45"/>
    </location>
</feature>
<dbReference type="Proteomes" id="UP001206924">
    <property type="component" value="Unassembled WGS sequence"/>
</dbReference>
<feature type="compositionally biased region" description="Basic and acidic residues" evidence="1">
    <location>
        <begin position="14"/>
        <end position="23"/>
    </location>
</feature>
<evidence type="ECO:0000256" key="1">
    <source>
        <dbReference type="SAM" id="MobiDB-lite"/>
    </source>
</evidence>
<accession>A0ABT1NKU9</accession>
<reference evidence="4 5" key="1">
    <citation type="submission" date="2022-07" db="EMBL/GenBank/DDBJ databases">
        <title>Novel species in genus Arthrobacter.</title>
        <authorList>
            <person name="Liu Y."/>
        </authorList>
    </citation>
    <scope>NUCLEOTIDE SEQUENCE [LARGE SCALE GENOMIC DNA]</scope>
    <source>
        <strain evidence="5">zg-Y859</strain>
    </source>
</reference>
<dbReference type="RefSeq" id="WP_255864394.1">
    <property type="nucleotide sequence ID" value="NZ_CP104263.1"/>
</dbReference>
<gene>
    <name evidence="4" type="ORF">NNX28_00215</name>
</gene>
<name>A0ABT1NKU9_9MICC</name>
<evidence type="ECO:0000313" key="4">
    <source>
        <dbReference type="EMBL" id="MCQ1948353.1"/>
    </source>
</evidence>
<dbReference type="EMBL" id="JANFLP010000001">
    <property type="protein sequence ID" value="MCQ1948353.1"/>
    <property type="molecule type" value="Genomic_DNA"/>
</dbReference>
<feature type="region of interest" description="Disordered" evidence="1">
    <location>
        <begin position="1"/>
        <end position="23"/>
    </location>
</feature>
<proteinExistence type="predicted"/>